<keyword evidence="1" id="KW-0732">Signal</keyword>
<organism evidence="2">
    <name type="scientific">Diabrotica virgifera virgifera</name>
    <name type="common">western corn rootworm</name>
    <dbReference type="NCBI Taxonomy" id="50390"/>
    <lineage>
        <taxon>Eukaryota</taxon>
        <taxon>Metazoa</taxon>
        <taxon>Ecdysozoa</taxon>
        <taxon>Arthropoda</taxon>
        <taxon>Hexapoda</taxon>
        <taxon>Insecta</taxon>
        <taxon>Pterygota</taxon>
        <taxon>Neoptera</taxon>
        <taxon>Endopterygota</taxon>
        <taxon>Coleoptera</taxon>
        <taxon>Polyphaga</taxon>
        <taxon>Cucujiformia</taxon>
        <taxon>Chrysomeloidea</taxon>
        <taxon>Chrysomelidae</taxon>
        <taxon>Galerucinae</taxon>
        <taxon>Diabroticina</taxon>
        <taxon>Diabroticites</taxon>
        <taxon>Diabrotica</taxon>
    </lineage>
</organism>
<dbReference type="AlphaFoldDB" id="A0A6P7GV81"/>
<evidence type="ECO:0000313" key="2">
    <source>
        <dbReference type="RefSeq" id="XP_028149278.1"/>
    </source>
</evidence>
<proteinExistence type="predicted"/>
<dbReference type="InParanoid" id="A0A6P7GV81"/>
<sequence>MFKLCLVAALLGIAVTVPAPEPKPAPKADPKAQFLAAPVVAAPSVAYSSAYVDAPLAYSSYAAPAVFPGAYSVYPQYSASYVYY</sequence>
<evidence type="ECO:0000256" key="1">
    <source>
        <dbReference type="SAM" id="SignalP"/>
    </source>
</evidence>
<gene>
    <name evidence="2" type="primary">LOC114342674</name>
</gene>
<feature type="signal peptide" evidence="1">
    <location>
        <begin position="1"/>
        <end position="16"/>
    </location>
</feature>
<name>A0A6P7GV81_DIAVI</name>
<reference evidence="2" key="1">
    <citation type="submission" date="2025-08" db="UniProtKB">
        <authorList>
            <consortium name="RefSeq"/>
        </authorList>
    </citation>
    <scope>IDENTIFICATION</scope>
    <source>
        <tissue evidence="2">Whole insect</tissue>
    </source>
</reference>
<feature type="chain" id="PRO_5028228827" evidence="1">
    <location>
        <begin position="17"/>
        <end position="84"/>
    </location>
</feature>
<dbReference type="RefSeq" id="XP_028149278.1">
    <property type="nucleotide sequence ID" value="XM_028293477.1"/>
</dbReference>
<protein>
    <submittedName>
        <fullName evidence="2">Neuropeptide-like 3</fullName>
    </submittedName>
</protein>
<accession>A0A6P7GV81</accession>